<dbReference type="PANTHER" id="PTHR19441:SF95">
    <property type="entry name" value="PERLWAPIN ISOFORM X1"/>
    <property type="match status" value="1"/>
</dbReference>
<dbReference type="Gene3D" id="4.10.75.10">
    <property type="entry name" value="Elafin-like"/>
    <property type="match status" value="3"/>
</dbReference>
<dbReference type="SMART" id="SM00217">
    <property type="entry name" value="WAP"/>
    <property type="match status" value="3"/>
</dbReference>
<dbReference type="Pfam" id="PF00095">
    <property type="entry name" value="WAP"/>
    <property type="match status" value="3"/>
</dbReference>
<keyword evidence="4" id="KW-1185">Reference proteome</keyword>
<feature type="domain" description="WAP" evidence="2">
    <location>
        <begin position="83"/>
        <end position="128"/>
    </location>
</feature>
<evidence type="ECO:0000313" key="3">
    <source>
        <dbReference type="Ensembl" id="ENSLLEP00000049131.1"/>
    </source>
</evidence>
<evidence type="ECO:0000259" key="2">
    <source>
        <dbReference type="PROSITE" id="PS51390"/>
    </source>
</evidence>
<evidence type="ECO:0000256" key="1">
    <source>
        <dbReference type="SAM" id="SignalP"/>
    </source>
</evidence>
<keyword evidence="1" id="KW-0732">Signal</keyword>
<organism evidence="3 4">
    <name type="scientific">Leptobrachium leishanense</name>
    <name type="common">Leishan spiny toad</name>
    <dbReference type="NCBI Taxonomy" id="445787"/>
    <lineage>
        <taxon>Eukaryota</taxon>
        <taxon>Metazoa</taxon>
        <taxon>Chordata</taxon>
        <taxon>Craniata</taxon>
        <taxon>Vertebrata</taxon>
        <taxon>Euteleostomi</taxon>
        <taxon>Amphibia</taxon>
        <taxon>Batrachia</taxon>
        <taxon>Anura</taxon>
        <taxon>Pelobatoidea</taxon>
        <taxon>Megophryidae</taxon>
        <taxon>Leptobrachium</taxon>
    </lineage>
</organism>
<dbReference type="PRINTS" id="PR00003">
    <property type="entry name" value="4DISULPHCORE"/>
</dbReference>
<sequence>MAEKNPADTMAGPRNIFCLLFLIVICAGEWSNDKPGVCPPARSATCPPNTNCEDWCDTDADCLTDKKCCPESGGKVCKPPKGVRPGDCPDFSRRKSRCDDKCTSDSECAPDYKCCMSEDGFLTCMPPVGVPEGFCPGPIDPQFYIGPPCGRCITGEKCCYNRCMRPVSEKPGSCPMNAIHCIQKSFELCTGDGGCPGREKCCGYRCGKACLSNIRRYANYVVCIMFSCSDRDGIHF</sequence>
<dbReference type="InterPro" id="IPR008197">
    <property type="entry name" value="WAP_dom"/>
</dbReference>
<feature type="domain" description="WAP" evidence="2">
    <location>
        <begin position="167"/>
        <end position="214"/>
    </location>
</feature>
<dbReference type="SUPFAM" id="SSF57256">
    <property type="entry name" value="Elafin-like"/>
    <property type="match status" value="3"/>
</dbReference>
<evidence type="ECO:0000313" key="4">
    <source>
        <dbReference type="Proteomes" id="UP000694569"/>
    </source>
</evidence>
<dbReference type="PANTHER" id="PTHR19441">
    <property type="entry name" value="WHEY ACDIC PROTEIN WAP"/>
    <property type="match status" value="1"/>
</dbReference>
<dbReference type="PROSITE" id="PS51390">
    <property type="entry name" value="WAP"/>
    <property type="match status" value="3"/>
</dbReference>
<dbReference type="GO" id="GO:0004867">
    <property type="term" value="F:serine-type endopeptidase inhibitor activity"/>
    <property type="evidence" value="ECO:0007669"/>
    <property type="project" value="TreeGrafter"/>
</dbReference>
<accession>A0A8C5R8K1</accession>
<dbReference type="Proteomes" id="UP000694569">
    <property type="component" value="Unplaced"/>
</dbReference>
<protein>
    <recommendedName>
        <fullName evidence="2">WAP domain-containing protein</fullName>
    </recommendedName>
</protein>
<proteinExistence type="predicted"/>
<dbReference type="AlphaFoldDB" id="A0A8C5R8K1"/>
<feature type="chain" id="PRO_5034629664" description="WAP domain-containing protein" evidence="1">
    <location>
        <begin position="29"/>
        <end position="236"/>
    </location>
</feature>
<dbReference type="InterPro" id="IPR050514">
    <property type="entry name" value="WAP_four-disulfide_core"/>
</dbReference>
<dbReference type="OrthoDB" id="4473401at2759"/>
<dbReference type="InterPro" id="IPR036645">
    <property type="entry name" value="Elafin-like_sf"/>
</dbReference>
<feature type="signal peptide" evidence="1">
    <location>
        <begin position="1"/>
        <end position="28"/>
    </location>
</feature>
<dbReference type="GO" id="GO:0005615">
    <property type="term" value="C:extracellular space"/>
    <property type="evidence" value="ECO:0007669"/>
    <property type="project" value="TreeGrafter"/>
</dbReference>
<dbReference type="GeneTree" id="ENSGT01010000228771"/>
<reference evidence="3" key="2">
    <citation type="submission" date="2025-09" db="UniProtKB">
        <authorList>
            <consortium name="Ensembl"/>
        </authorList>
    </citation>
    <scope>IDENTIFICATION</scope>
</reference>
<name>A0A8C5R8K1_9ANUR</name>
<feature type="domain" description="WAP" evidence="2">
    <location>
        <begin position="31"/>
        <end position="81"/>
    </location>
</feature>
<reference evidence="3" key="1">
    <citation type="submission" date="2025-08" db="UniProtKB">
        <authorList>
            <consortium name="Ensembl"/>
        </authorList>
    </citation>
    <scope>IDENTIFICATION</scope>
</reference>
<dbReference type="Ensembl" id="ENSLLET00000051047.1">
    <property type="protein sequence ID" value="ENSLLEP00000049131.1"/>
    <property type="gene ID" value="ENSLLEG00000030927.1"/>
</dbReference>